<dbReference type="InterPro" id="IPR036390">
    <property type="entry name" value="WH_DNA-bd_sf"/>
</dbReference>
<dbReference type="PANTHER" id="PTHR43252:SF6">
    <property type="entry name" value="NEGATIVE TRANSCRIPTION REGULATOR PADR"/>
    <property type="match status" value="1"/>
</dbReference>
<keyword evidence="3" id="KW-1185">Reference proteome</keyword>
<comment type="caution">
    <text evidence="2">The sequence shown here is derived from an EMBL/GenBank/DDBJ whole genome shotgun (WGS) entry which is preliminary data.</text>
</comment>
<dbReference type="Proteomes" id="UP000473325">
    <property type="component" value="Unassembled WGS sequence"/>
</dbReference>
<evidence type="ECO:0000313" key="2">
    <source>
        <dbReference type="EMBL" id="MXG91583.1"/>
    </source>
</evidence>
<feature type="domain" description="Transcription regulator PadR N-terminal" evidence="1">
    <location>
        <begin position="7"/>
        <end position="80"/>
    </location>
</feature>
<dbReference type="Gene3D" id="1.10.10.10">
    <property type="entry name" value="Winged helix-like DNA-binding domain superfamily/Winged helix DNA-binding domain"/>
    <property type="match status" value="1"/>
</dbReference>
<dbReference type="PANTHER" id="PTHR43252">
    <property type="entry name" value="TRANSCRIPTIONAL REGULATOR YQJI"/>
    <property type="match status" value="1"/>
</dbReference>
<organism evidence="2 3">
    <name type="scientific">Nocardioides flavescens</name>
    <dbReference type="NCBI Taxonomy" id="2691959"/>
    <lineage>
        <taxon>Bacteria</taxon>
        <taxon>Bacillati</taxon>
        <taxon>Actinomycetota</taxon>
        <taxon>Actinomycetes</taxon>
        <taxon>Propionibacteriales</taxon>
        <taxon>Nocardioidaceae</taxon>
        <taxon>Nocardioides</taxon>
    </lineage>
</organism>
<dbReference type="RefSeq" id="WP_160879511.1">
    <property type="nucleotide sequence ID" value="NZ_WUEK01000013.1"/>
</dbReference>
<reference evidence="2 3" key="1">
    <citation type="submission" date="2019-12" db="EMBL/GenBank/DDBJ databases">
        <authorList>
            <person name="Kun Z."/>
        </authorList>
    </citation>
    <scope>NUCLEOTIDE SEQUENCE [LARGE SCALE GENOMIC DNA]</scope>
    <source>
        <strain evidence="2 3">YIM 123512</strain>
    </source>
</reference>
<dbReference type="AlphaFoldDB" id="A0A6L7EW10"/>
<dbReference type="InterPro" id="IPR036388">
    <property type="entry name" value="WH-like_DNA-bd_sf"/>
</dbReference>
<dbReference type="InterPro" id="IPR005149">
    <property type="entry name" value="Tscrpt_reg_PadR_N"/>
</dbReference>
<proteinExistence type="predicted"/>
<dbReference type="Pfam" id="PF03551">
    <property type="entry name" value="PadR"/>
    <property type="match status" value="1"/>
</dbReference>
<sequence length="178" mass="19362">MGASEVLLGLLARGPAHGYELKADHDAWFPSAKPLAFGQVYATLGRLERDALVETVEVQTGSGPERTVYAITTGGRAALDAWLGQAEGPAEHAADELVRKTVTALRLGVDQAGFLARQGEAHLALMRRLTRERETTTEPGARLALDHRLLHLDADLRWLEETRARVGDTTTTTDGEQR</sequence>
<evidence type="ECO:0000259" key="1">
    <source>
        <dbReference type="Pfam" id="PF03551"/>
    </source>
</evidence>
<protein>
    <submittedName>
        <fullName evidence="2">PadR family transcriptional regulator</fullName>
    </submittedName>
</protein>
<gene>
    <name evidence="2" type="ORF">GRQ65_18720</name>
</gene>
<accession>A0A6L7EW10</accession>
<name>A0A6L7EW10_9ACTN</name>
<dbReference type="SUPFAM" id="SSF46785">
    <property type="entry name" value="Winged helix' DNA-binding domain"/>
    <property type="match status" value="1"/>
</dbReference>
<dbReference type="EMBL" id="WUEK01000013">
    <property type="protein sequence ID" value="MXG91583.1"/>
    <property type="molecule type" value="Genomic_DNA"/>
</dbReference>
<evidence type="ECO:0000313" key="3">
    <source>
        <dbReference type="Proteomes" id="UP000473325"/>
    </source>
</evidence>